<dbReference type="PANTHER" id="PTHR45138:SF9">
    <property type="entry name" value="DIGUANYLATE CYCLASE DGCM-RELATED"/>
    <property type="match status" value="1"/>
</dbReference>
<feature type="domain" description="GGDEF" evidence="1">
    <location>
        <begin position="23"/>
        <end position="134"/>
    </location>
</feature>
<evidence type="ECO:0000313" key="3">
    <source>
        <dbReference type="Proteomes" id="UP000638043"/>
    </source>
</evidence>
<dbReference type="SUPFAM" id="SSF55073">
    <property type="entry name" value="Nucleotide cyclase"/>
    <property type="match status" value="1"/>
</dbReference>
<reference evidence="3" key="1">
    <citation type="journal article" date="2019" name="Int. J. Syst. Evol. Microbiol.">
        <title>The Global Catalogue of Microorganisms (GCM) 10K type strain sequencing project: providing services to taxonomists for standard genome sequencing and annotation.</title>
        <authorList>
            <consortium name="The Broad Institute Genomics Platform"/>
            <consortium name="The Broad Institute Genome Sequencing Center for Infectious Disease"/>
            <person name="Wu L."/>
            <person name="Ma J."/>
        </authorList>
    </citation>
    <scope>NUCLEOTIDE SEQUENCE [LARGE SCALE GENOMIC DNA]</scope>
    <source>
        <strain evidence="3">CGMCC 4.7181</strain>
    </source>
</reference>
<gene>
    <name evidence="2" type="ORF">GCM10010910_24690</name>
</gene>
<dbReference type="InterPro" id="IPR029787">
    <property type="entry name" value="Nucleotide_cyclase"/>
</dbReference>
<dbReference type="Proteomes" id="UP000638043">
    <property type="component" value="Unassembled WGS sequence"/>
</dbReference>
<proteinExistence type="predicted"/>
<dbReference type="PANTHER" id="PTHR45138">
    <property type="entry name" value="REGULATORY COMPONENTS OF SENSORY TRANSDUCTION SYSTEM"/>
    <property type="match status" value="1"/>
</dbReference>
<dbReference type="Gene3D" id="3.30.70.270">
    <property type="match status" value="1"/>
</dbReference>
<dbReference type="SMART" id="SM00267">
    <property type="entry name" value="GGDEF"/>
    <property type="match status" value="1"/>
</dbReference>
<dbReference type="InterPro" id="IPR050469">
    <property type="entry name" value="Diguanylate_Cyclase"/>
</dbReference>
<accession>A0ABQ2N7L8</accession>
<dbReference type="InterPro" id="IPR000160">
    <property type="entry name" value="GGDEF_dom"/>
</dbReference>
<dbReference type="RefSeq" id="WP_188702332.1">
    <property type="nucleotide sequence ID" value="NZ_BMMQ01000008.1"/>
</dbReference>
<dbReference type="EMBL" id="BMMQ01000008">
    <property type="protein sequence ID" value="GGO66072.1"/>
    <property type="molecule type" value="Genomic_DNA"/>
</dbReference>
<dbReference type="InterPro" id="IPR043128">
    <property type="entry name" value="Rev_trsase/Diguanyl_cyclase"/>
</dbReference>
<comment type="caution">
    <text evidence="2">The sequence shown here is derived from an EMBL/GenBank/DDBJ whole genome shotgun (WGS) entry which is preliminary data.</text>
</comment>
<evidence type="ECO:0000313" key="2">
    <source>
        <dbReference type="EMBL" id="GGO66072.1"/>
    </source>
</evidence>
<sequence length="134" mass="14371">MLNRRGLAEAVVPLVAKADRHRRSLAVAAIDFDDFKGVNDTQGHACGDQVLVDAAAAWRTALGRTAIVSRIGGDEFVVVFRHGSVDDAERALAELRRRSAGSWSVGLAERAPQEPLEAALVRADRALYRAKPGG</sequence>
<dbReference type="PROSITE" id="PS50887">
    <property type="entry name" value="GGDEF"/>
    <property type="match status" value="1"/>
</dbReference>
<dbReference type="Pfam" id="PF00990">
    <property type="entry name" value="GGDEF"/>
    <property type="match status" value="1"/>
</dbReference>
<dbReference type="CDD" id="cd01949">
    <property type="entry name" value="GGDEF"/>
    <property type="match status" value="1"/>
</dbReference>
<evidence type="ECO:0000259" key="1">
    <source>
        <dbReference type="PROSITE" id="PS50887"/>
    </source>
</evidence>
<protein>
    <recommendedName>
        <fullName evidence="1">GGDEF domain-containing protein</fullName>
    </recommendedName>
</protein>
<name>A0ABQ2N7L8_9MICO</name>
<organism evidence="2 3">
    <name type="scientific">Microbacterium nanhaiense</name>
    <dbReference type="NCBI Taxonomy" id="1301026"/>
    <lineage>
        <taxon>Bacteria</taxon>
        <taxon>Bacillati</taxon>
        <taxon>Actinomycetota</taxon>
        <taxon>Actinomycetes</taxon>
        <taxon>Micrococcales</taxon>
        <taxon>Microbacteriaceae</taxon>
        <taxon>Microbacterium</taxon>
    </lineage>
</organism>
<keyword evidence="3" id="KW-1185">Reference proteome</keyword>
<dbReference type="NCBIfam" id="TIGR00254">
    <property type="entry name" value="GGDEF"/>
    <property type="match status" value="1"/>
</dbReference>